<name>A0A081PGF7_9SPHI</name>
<dbReference type="eggNOG" id="COG4980">
    <property type="taxonomic scope" value="Bacteria"/>
</dbReference>
<dbReference type="OrthoDB" id="598035at2"/>
<protein>
    <submittedName>
        <fullName evidence="1">Aspartyl-tRNA synthetase</fullName>
    </submittedName>
</protein>
<gene>
    <name evidence="1" type="ORF">N180_05930</name>
</gene>
<accession>A0A081PGF7</accession>
<evidence type="ECO:0000313" key="1">
    <source>
        <dbReference type="EMBL" id="KEQ29780.1"/>
    </source>
</evidence>
<dbReference type="InterPro" id="IPR024623">
    <property type="entry name" value="YtxH"/>
</dbReference>
<dbReference type="EMBL" id="JNFF01000062">
    <property type="protein sequence ID" value="KEQ29780.1"/>
    <property type="molecule type" value="Genomic_DNA"/>
</dbReference>
<dbReference type="Proteomes" id="UP000028007">
    <property type="component" value="Unassembled WGS sequence"/>
</dbReference>
<evidence type="ECO:0000313" key="2">
    <source>
        <dbReference type="Proteomes" id="UP000028007"/>
    </source>
</evidence>
<reference evidence="1 2" key="1">
    <citation type="journal article" date="1992" name="Int. J. Syst. Bacteriol.">
        <title>Sphingobacterium antarcticus sp. nov. a Psychrotrophic Bacterium from the Soils of Schirmacher Oasis, Antarctica.</title>
        <authorList>
            <person name="Shivaji S."/>
            <person name="Ray M.K."/>
            <person name="Rao N.S."/>
            <person name="Saiserr L."/>
            <person name="Jagannadham M.V."/>
            <person name="Kumar G.S."/>
            <person name="Reddy G."/>
            <person name="Bhargava P.M."/>
        </authorList>
    </citation>
    <scope>NUCLEOTIDE SEQUENCE [LARGE SCALE GENOMIC DNA]</scope>
    <source>
        <strain evidence="1 2">4BY</strain>
    </source>
</reference>
<dbReference type="GO" id="GO:0004812">
    <property type="term" value="F:aminoacyl-tRNA ligase activity"/>
    <property type="evidence" value="ECO:0007669"/>
    <property type="project" value="UniProtKB-KW"/>
</dbReference>
<proteinExistence type="predicted"/>
<dbReference type="RefSeq" id="WP_037441286.1">
    <property type="nucleotide sequence ID" value="NZ_JNFF01000062.1"/>
</dbReference>
<keyword evidence="1" id="KW-0436">Ligase</keyword>
<keyword evidence="2" id="KW-1185">Reference proteome</keyword>
<organism evidence="1 2">
    <name type="scientific">Pedobacter antarcticus 4BY</name>
    <dbReference type="NCBI Taxonomy" id="1358423"/>
    <lineage>
        <taxon>Bacteria</taxon>
        <taxon>Pseudomonadati</taxon>
        <taxon>Bacteroidota</taxon>
        <taxon>Sphingobacteriia</taxon>
        <taxon>Sphingobacteriales</taxon>
        <taxon>Sphingobacteriaceae</taxon>
        <taxon>Pedobacter</taxon>
    </lineage>
</organism>
<sequence>MNDNSKVLIGLLTGLAAGAALGLLFAPEKGSETRDRLNQSIKDLAETIKDKAADEISHLAGIKDKVVDAVKSKVHQVEEEYADDIEHA</sequence>
<dbReference type="PANTHER" id="PTHR35792:SF1">
    <property type="entry name" value="SLL0268 PROTEIN"/>
    <property type="match status" value="1"/>
</dbReference>
<dbReference type="InterPro" id="IPR052928">
    <property type="entry name" value="Desiccation-related_membrane"/>
</dbReference>
<dbReference type="PANTHER" id="PTHR35792">
    <property type="entry name" value="GENERAL STRESS PROTEIN"/>
    <property type="match status" value="1"/>
</dbReference>
<keyword evidence="1" id="KW-0030">Aminoacyl-tRNA synthetase</keyword>
<dbReference type="AlphaFoldDB" id="A0A081PGF7"/>
<comment type="caution">
    <text evidence="1">The sequence shown here is derived from an EMBL/GenBank/DDBJ whole genome shotgun (WGS) entry which is preliminary data.</text>
</comment>
<dbReference type="Pfam" id="PF12732">
    <property type="entry name" value="YtxH"/>
    <property type="match status" value="1"/>
</dbReference>